<dbReference type="EMBL" id="JALPRY010000001">
    <property type="protein sequence ID" value="MCK8778764.1"/>
    <property type="molecule type" value="Genomic_DNA"/>
</dbReference>
<gene>
    <name evidence="1" type="ORF">M0654_02095</name>
</gene>
<accession>A0ABT0ILS4</accession>
<name>A0ABT0ILS4_9HYPH</name>
<organism evidence="1 2">
    <name type="scientific">Neorhizobium turbinariae</name>
    <dbReference type="NCBI Taxonomy" id="2937795"/>
    <lineage>
        <taxon>Bacteria</taxon>
        <taxon>Pseudomonadati</taxon>
        <taxon>Pseudomonadota</taxon>
        <taxon>Alphaproteobacteria</taxon>
        <taxon>Hyphomicrobiales</taxon>
        <taxon>Rhizobiaceae</taxon>
        <taxon>Rhizobium/Agrobacterium group</taxon>
        <taxon>Neorhizobium</taxon>
    </lineage>
</organism>
<protein>
    <submittedName>
        <fullName evidence="1">Uncharacterized protein</fullName>
    </submittedName>
</protein>
<sequence>MTDTPDIPDTAASEPLDLKLAICVVEMLATPQLACRHRKCRRGNRCHYHVIEEGVPACVGNFRQAQLDAFVALYADAFYVRNNWRGLDLIPPEAEQRELRDAAFEVVRRTLPRHEWPAFSRRLRIRERAA</sequence>
<evidence type="ECO:0000313" key="2">
    <source>
        <dbReference type="Proteomes" id="UP001202827"/>
    </source>
</evidence>
<reference evidence="1 2" key="1">
    <citation type="submission" date="2022-04" db="EMBL/GenBank/DDBJ databases">
        <title>Rhizobium coralii sp. nov., isolated from coral Turbinaria peltata.</title>
        <authorList>
            <person name="Sun H."/>
        </authorList>
    </citation>
    <scope>NUCLEOTIDE SEQUENCE [LARGE SCALE GENOMIC DNA]</scope>
    <source>
        <strain evidence="1 2">NTR19</strain>
    </source>
</reference>
<proteinExistence type="predicted"/>
<evidence type="ECO:0000313" key="1">
    <source>
        <dbReference type="EMBL" id="MCK8778764.1"/>
    </source>
</evidence>
<comment type="caution">
    <text evidence="1">The sequence shown here is derived from an EMBL/GenBank/DDBJ whole genome shotgun (WGS) entry which is preliminary data.</text>
</comment>
<keyword evidence="2" id="KW-1185">Reference proteome</keyword>
<dbReference type="RefSeq" id="WP_248681611.1">
    <property type="nucleotide sequence ID" value="NZ_JALPRY010000001.1"/>
</dbReference>
<dbReference type="Proteomes" id="UP001202827">
    <property type="component" value="Unassembled WGS sequence"/>
</dbReference>